<dbReference type="Gene3D" id="3.30.479.10">
    <property type="entry name" value="6-pyruvoyl tetrahydropterin synthase/QueD"/>
    <property type="match status" value="1"/>
</dbReference>
<feature type="active site" description="Proton acceptor" evidence="9">
    <location>
        <position position="35"/>
    </location>
</feature>
<dbReference type="EMBL" id="JACATZ010000001">
    <property type="protein sequence ID" value="NWJ45026.1"/>
    <property type="molecule type" value="Genomic_DNA"/>
</dbReference>
<dbReference type="RefSeq" id="WP_341468800.1">
    <property type="nucleotide sequence ID" value="NZ_CP128399.1"/>
</dbReference>
<reference evidence="11 13" key="1">
    <citation type="submission" date="2020-06" db="EMBL/GenBank/DDBJ databases">
        <title>Anoxygenic phototrophic Chloroflexota member uses a Type I reaction center.</title>
        <authorList>
            <person name="Tsuji J.M."/>
            <person name="Shaw N.A."/>
            <person name="Nagashima S."/>
            <person name="Venkiteswaran J."/>
            <person name="Schiff S.L."/>
            <person name="Hanada S."/>
            <person name="Tank M."/>
            <person name="Neufeld J.D."/>
        </authorList>
    </citation>
    <scope>NUCLEOTIDE SEQUENCE [LARGE SCALE GENOMIC DNA]</scope>
    <source>
        <strain evidence="11">L227-S17</strain>
    </source>
</reference>
<evidence type="ECO:0000256" key="6">
    <source>
        <dbReference type="ARBA" id="ARBA00023239"/>
    </source>
</evidence>
<name>A0A8T7M252_9CHLR</name>
<evidence type="ECO:0000256" key="10">
    <source>
        <dbReference type="PIRSR" id="PIRSR006113-2"/>
    </source>
</evidence>
<keyword evidence="6 8" id="KW-0456">Lyase</keyword>
<sequence>MAVVYLTRRANFSSAHRLHSPELSAEENRIIFGKCNNPNGHGHNYTLEVTVRGEINPVTGMVLNLTELKKAMEEAVIDEVDHKHLNLDVPIFREINPTAENMVVVFWKLLEQRLKGGILHEVKLWETENNVAVYRGE</sequence>
<feature type="binding site" evidence="10">
    <location>
        <position position="41"/>
    </location>
    <ligand>
        <name>Zn(2+)</name>
        <dbReference type="ChEBI" id="CHEBI:29105"/>
    </ligand>
</feature>
<feature type="binding site" evidence="10">
    <location>
        <position position="16"/>
    </location>
    <ligand>
        <name>Zn(2+)</name>
        <dbReference type="ChEBI" id="CHEBI:29105"/>
    </ligand>
</feature>
<dbReference type="GO" id="GO:0046872">
    <property type="term" value="F:metal ion binding"/>
    <property type="evidence" value="ECO:0007669"/>
    <property type="project" value="UniProtKB-KW"/>
</dbReference>
<dbReference type="EMBL" id="CP128399">
    <property type="protein sequence ID" value="WJW66907.1"/>
    <property type="molecule type" value="Genomic_DNA"/>
</dbReference>
<dbReference type="PROSITE" id="PS00987">
    <property type="entry name" value="PTPS_1"/>
    <property type="match status" value="1"/>
</dbReference>
<dbReference type="AlphaFoldDB" id="A0A8T7M252"/>
<feature type="active site" description="Charge relay system" evidence="9">
    <location>
        <position position="82"/>
    </location>
</feature>
<dbReference type="GO" id="GO:0003874">
    <property type="term" value="F:6-pyruvoyltetrahydropterin synthase activity"/>
    <property type="evidence" value="ECO:0007669"/>
    <property type="project" value="InterPro"/>
</dbReference>
<protein>
    <recommendedName>
        <fullName evidence="3 8">6-carboxy-5,6,7,8-tetrahydropterin synthase</fullName>
        <ecNumber evidence="8">4.-.-.-</ecNumber>
    </recommendedName>
</protein>
<reference evidence="12" key="2">
    <citation type="journal article" date="2024" name="Nature">
        <title>Anoxygenic phototroph of the Chloroflexota uses a type I reaction centre.</title>
        <authorList>
            <person name="Tsuji J.M."/>
            <person name="Shaw N.A."/>
            <person name="Nagashima S."/>
            <person name="Venkiteswaran J.J."/>
            <person name="Schiff S.L."/>
            <person name="Watanabe T."/>
            <person name="Fukui M."/>
            <person name="Hanada S."/>
            <person name="Tank M."/>
            <person name="Neufeld J.D."/>
        </authorList>
    </citation>
    <scope>NUCLEOTIDE SEQUENCE</scope>
    <source>
        <strain evidence="12">L227-S17</strain>
    </source>
</reference>
<evidence type="ECO:0000256" key="4">
    <source>
        <dbReference type="ARBA" id="ARBA00022723"/>
    </source>
</evidence>
<comment type="similarity">
    <text evidence="2 8">Belongs to the PTPS family. QueD subfamily.</text>
</comment>
<dbReference type="FunFam" id="3.30.479.10:FF:000003">
    <property type="entry name" value="6-pyruvoyl tetrahydrobiopterin synthase"/>
    <property type="match status" value="1"/>
</dbReference>
<dbReference type="InterPro" id="IPR038418">
    <property type="entry name" value="6-PTP_synth/QueD_sf"/>
</dbReference>
<comment type="pathway">
    <text evidence="1 8">Purine metabolism; 7-cyano-7-deazaguanine biosynthesis.</text>
</comment>
<evidence type="ECO:0000313" key="12">
    <source>
        <dbReference type="EMBL" id="WJW66907.1"/>
    </source>
</evidence>
<evidence type="ECO:0000256" key="2">
    <source>
        <dbReference type="ARBA" id="ARBA00008900"/>
    </source>
</evidence>
<keyword evidence="8" id="KW-0671">Queuosine biosynthesis</keyword>
<evidence type="ECO:0000256" key="8">
    <source>
        <dbReference type="PIRNR" id="PIRNR006113"/>
    </source>
</evidence>
<feature type="binding site" evidence="10">
    <location>
        <position position="43"/>
    </location>
    <ligand>
        <name>Zn(2+)</name>
        <dbReference type="ChEBI" id="CHEBI:29105"/>
    </ligand>
</feature>
<dbReference type="SUPFAM" id="SSF55620">
    <property type="entry name" value="Tetrahydrobiopterin biosynthesis enzymes-like"/>
    <property type="match status" value="1"/>
</dbReference>
<evidence type="ECO:0000256" key="5">
    <source>
        <dbReference type="ARBA" id="ARBA00022833"/>
    </source>
</evidence>
<comment type="cofactor">
    <cofactor evidence="8 10">
        <name>Zn(2+)</name>
        <dbReference type="ChEBI" id="CHEBI:29105"/>
    </cofactor>
    <text evidence="8 10">Binds 1 zinc ion per subunit.</text>
</comment>
<organism evidence="11 13">
    <name type="scientific">Candidatus Chlorohelix allophototropha</name>
    <dbReference type="NCBI Taxonomy" id="3003348"/>
    <lineage>
        <taxon>Bacteria</taxon>
        <taxon>Bacillati</taxon>
        <taxon>Chloroflexota</taxon>
        <taxon>Chloroflexia</taxon>
        <taxon>Candidatus Chloroheliales</taxon>
        <taxon>Candidatus Chloroheliaceae</taxon>
        <taxon>Candidatus Chlorohelix</taxon>
    </lineage>
</organism>
<evidence type="ECO:0000313" key="13">
    <source>
        <dbReference type="Proteomes" id="UP000521676"/>
    </source>
</evidence>
<evidence type="ECO:0000256" key="7">
    <source>
        <dbReference type="ARBA" id="ARBA00048807"/>
    </source>
</evidence>
<gene>
    <name evidence="11" type="ORF">HXX08_04020</name>
    <name evidence="12" type="ORF">OZ401_000152</name>
</gene>
<dbReference type="InterPro" id="IPR007115">
    <property type="entry name" value="6-PTP_synth/QueD"/>
</dbReference>
<keyword evidence="14" id="KW-1185">Reference proteome</keyword>
<dbReference type="PANTHER" id="PTHR12589:SF7">
    <property type="entry name" value="6-PYRUVOYL TETRAHYDROBIOPTERIN SYNTHASE"/>
    <property type="match status" value="1"/>
</dbReference>
<proteinExistence type="inferred from homology"/>
<evidence type="ECO:0000313" key="11">
    <source>
        <dbReference type="EMBL" id="NWJ45026.1"/>
    </source>
</evidence>
<dbReference type="PIRSF" id="PIRSF006113">
    <property type="entry name" value="PTP_synth"/>
    <property type="match status" value="1"/>
</dbReference>
<dbReference type="GO" id="GO:0070497">
    <property type="term" value="F:6-carboxytetrahydropterin synthase activity"/>
    <property type="evidence" value="ECO:0007669"/>
    <property type="project" value="UniProtKB-EC"/>
</dbReference>
<dbReference type="Proteomes" id="UP001431572">
    <property type="component" value="Chromosome 1"/>
</dbReference>
<dbReference type="EC" id="4.-.-.-" evidence="8"/>
<evidence type="ECO:0000256" key="1">
    <source>
        <dbReference type="ARBA" id="ARBA00005061"/>
    </source>
</evidence>
<dbReference type="GO" id="GO:0008616">
    <property type="term" value="P:tRNA queuosine(34) biosynthetic process"/>
    <property type="evidence" value="ECO:0007669"/>
    <property type="project" value="UniProtKB-KW"/>
</dbReference>
<dbReference type="Proteomes" id="UP000521676">
    <property type="component" value="Unassembled WGS sequence"/>
</dbReference>
<accession>A0A8T7M252</accession>
<dbReference type="GO" id="GO:0006729">
    <property type="term" value="P:tetrahydrobiopterin biosynthetic process"/>
    <property type="evidence" value="ECO:0007669"/>
    <property type="project" value="InterPro"/>
</dbReference>
<dbReference type="PANTHER" id="PTHR12589">
    <property type="entry name" value="PYRUVOYL TETRAHYDROBIOPTERIN SYNTHASE"/>
    <property type="match status" value="1"/>
</dbReference>
<comment type="catalytic activity">
    <reaction evidence="7 8">
        <text>7,8-dihydroneopterin 3'-triphosphate + H2O = 6-carboxy-5,6,7,8-tetrahydropterin + triphosphate + acetaldehyde + 2 H(+)</text>
        <dbReference type="Rhea" id="RHEA:27966"/>
        <dbReference type="ChEBI" id="CHEBI:15343"/>
        <dbReference type="ChEBI" id="CHEBI:15377"/>
        <dbReference type="ChEBI" id="CHEBI:15378"/>
        <dbReference type="ChEBI" id="CHEBI:18036"/>
        <dbReference type="ChEBI" id="CHEBI:58462"/>
        <dbReference type="ChEBI" id="CHEBI:61032"/>
        <dbReference type="EC" id="4.1.2.50"/>
    </reaction>
</comment>
<dbReference type="InterPro" id="IPR022470">
    <property type="entry name" value="PTPS_Cys_AS"/>
</dbReference>
<keyword evidence="5 8" id="KW-0862">Zinc</keyword>
<evidence type="ECO:0000313" key="14">
    <source>
        <dbReference type="Proteomes" id="UP001431572"/>
    </source>
</evidence>
<evidence type="ECO:0000256" key="9">
    <source>
        <dbReference type="PIRSR" id="PIRSR006113-1"/>
    </source>
</evidence>
<feature type="active site" description="Charge relay system" evidence="9">
    <location>
        <position position="126"/>
    </location>
</feature>
<dbReference type="Pfam" id="PF01242">
    <property type="entry name" value="PTPS"/>
    <property type="match status" value="1"/>
</dbReference>
<evidence type="ECO:0000256" key="3">
    <source>
        <dbReference type="ARBA" id="ARBA00018141"/>
    </source>
</evidence>
<keyword evidence="4 8" id="KW-0479">Metal-binding</keyword>